<protein>
    <submittedName>
        <fullName evidence="3">Coat protein</fullName>
    </submittedName>
</protein>
<evidence type="ECO:0000313" key="3">
    <source>
        <dbReference type="EMBL" id="AOJ08411.1"/>
    </source>
</evidence>
<dbReference type="RefSeq" id="WP_066488966.1">
    <property type="nucleotide sequence ID" value="NZ_CP013389.1"/>
</dbReference>
<feature type="transmembrane region" description="Helical" evidence="1">
    <location>
        <begin position="43"/>
        <end position="63"/>
    </location>
</feature>
<keyword evidence="3" id="KW-0946">Virion</keyword>
<reference evidence="3 4" key="1">
    <citation type="submission" date="2015-12" db="EMBL/GenBank/DDBJ databases">
        <title>Diversity of Burkholderia near neighbor genomes.</title>
        <authorList>
            <person name="Sahl J."/>
            <person name="Wagner D."/>
            <person name="Keim P."/>
        </authorList>
    </citation>
    <scope>NUCLEOTIDE SEQUENCE [LARGE SCALE GENOMIC DNA]</scope>
    <source>
        <strain evidence="3 4">BDU8</strain>
    </source>
</reference>
<dbReference type="Pfam" id="PF05356">
    <property type="entry name" value="Phage_Coat_B"/>
    <property type="match status" value="1"/>
</dbReference>
<evidence type="ECO:0000256" key="2">
    <source>
        <dbReference type="SAM" id="SignalP"/>
    </source>
</evidence>
<keyword evidence="3" id="KW-0167">Capsid protein</keyword>
<dbReference type="Proteomes" id="UP000067711">
    <property type="component" value="Chromosome 1"/>
</dbReference>
<gene>
    <name evidence="3" type="ORF">WS71_13195</name>
</gene>
<proteinExistence type="predicted"/>
<keyword evidence="1" id="KW-0812">Transmembrane</keyword>
<feature type="chain" id="PRO_5015315330" evidence="2">
    <location>
        <begin position="20"/>
        <end position="69"/>
    </location>
</feature>
<dbReference type="InterPro" id="IPR008020">
    <property type="entry name" value="G8P"/>
</dbReference>
<organism evidence="3 4">
    <name type="scientific">Burkholderia mayonis</name>
    <dbReference type="NCBI Taxonomy" id="1385591"/>
    <lineage>
        <taxon>Bacteria</taxon>
        <taxon>Pseudomonadati</taxon>
        <taxon>Pseudomonadota</taxon>
        <taxon>Betaproteobacteria</taxon>
        <taxon>Burkholderiales</taxon>
        <taxon>Burkholderiaceae</taxon>
        <taxon>Burkholderia</taxon>
        <taxon>pseudomallei group</taxon>
    </lineage>
</organism>
<sequence>MKKLVAVTALATASMGAFAADVPVVAMNVDPVVSSITGIGPNIALVGGAVLAVSAAMFGYRAVKSFLGR</sequence>
<name>A0A1B4FXR3_9BURK</name>
<evidence type="ECO:0000256" key="1">
    <source>
        <dbReference type="SAM" id="Phobius"/>
    </source>
</evidence>
<dbReference type="AlphaFoldDB" id="A0A1B4FXR3"/>
<keyword evidence="1" id="KW-1133">Transmembrane helix</keyword>
<dbReference type="EMBL" id="CP013389">
    <property type="protein sequence ID" value="AOJ08411.1"/>
    <property type="molecule type" value="Genomic_DNA"/>
</dbReference>
<keyword evidence="2" id="KW-0732">Signal</keyword>
<feature type="signal peptide" evidence="2">
    <location>
        <begin position="1"/>
        <end position="19"/>
    </location>
</feature>
<accession>A0A1B4FXR3</accession>
<keyword evidence="1" id="KW-0472">Membrane</keyword>
<evidence type="ECO:0000313" key="4">
    <source>
        <dbReference type="Proteomes" id="UP000067711"/>
    </source>
</evidence>